<gene>
    <name evidence="2" type="primary">CREG2</name>
</gene>
<organism evidence="2 3">
    <name type="scientific">Leptobrachium leishanense</name>
    <name type="common">Leishan spiny toad</name>
    <dbReference type="NCBI Taxonomy" id="445787"/>
    <lineage>
        <taxon>Eukaryota</taxon>
        <taxon>Metazoa</taxon>
        <taxon>Chordata</taxon>
        <taxon>Craniata</taxon>
        <taxon>Vertebrata</taxon>
        <taxon>Euteleostomi</taxon>
        <taxon>Amphibia</taxon>
        <taxon>Batrachia</taxon>
        <taxon>Anura</taxon>
        <taxon>Pelobatoidea</taxon>
        <taxon>Megophryidae</taxon>
        <taxon>Leptobrachium</taxon>
    </lineage>
</organism>
<proteinExistence type="predicted"/>
<evidence type="ECO:0000259" key="1">
    <source>
        <dbReference type="Pfam" id="PF13883"/>
    </source>
</evidence>
<name>A0A8C5MBK3_9ANUR</name>
<dbReference type="SUPFAM" id="SSF50475">
    <property type="entry name" value="FMN-binding split barrel"/>
    <property type="match status" value="1"/>
</dbReference>
<sequence length="311" mass="34679">MYAFTHIANVEIAFNITCFKMSVSCSHNKISASAACLLSLVFYRWLSHCQGYVIVNSVSWSVTNEVEEEMDSSSTEDALPETLEDTISMWKQSYPASAYKEVREAKARPEPGASKKISSPSRMFSYRRKGSAATEKFLLSGDAFQHRLAKNARAIAHQSKWGFLVTLPAQKMDVPIGNILLTSDGPTKNSTGVPFCYVPANASFISDLLENPGASLTYADLDGEIIRKSSTEPEVPQCTSLTLKGQMKTVSSEEIDFARKALYSRHSLMMKWSQNKEWLLMRMNTEHIILTNCYGAAVNISLEDYYMANPI</sequence>
<protein>
    <submittedName>
        <fullName evidence="2">Cellular repressor of E1A stimulateds 2</fullName>
    </submittedName>
</protein>
<dbReference type="InterPro" id="IPR055343">
    <property type="entry name" value="CREG_beta-barrel"/>
</dbReference>
<dbReference type="GO" id="GO:0005615">
    <property type="term" value="C:extracellular space"/>
    <property type="evidence" value="ECO:0007669"/>
    <property type="project" value="TreeGrafter"/>
</dbReference>
<dbReference type="GO" id="GO:0005737">
    <property type="term" value="C:cytoplasm"/>
    <property type="evidence" value="ECO:0007669"/>
    <property type="project" value="UniProtKB-ARBA"/>
</dbReference>
<dbReference type="Pfam" id="PF13883">
    <property type="entry name" value="CREG_beta-barrel"/>
    <property type="match status" value="1"/>
</dbReference>
<dbReference type="Proteomes" id="UP000694569">
    <property type="component" value="Unplaced"/>
</dbReference>
<accession>A0A8C5MBK3</accession>
<dbReference type="OrthoDB" id="9869319at2759"/>
<dbReference type="PANTHER" id="PTHR13343:SF15">
    <property type="entry name" value="PROTEIN CREG2"/>
    <property type="match status" value="1"/>
</dbReference>
<reference evidence="2" key="2">
    <citation type="submission" date="2025-09" db="UniProtKB">
        <authorList>
            <consortium name="Ensembl"/>
        </authorList>
    </citation>
    <scope>IDENTIFICATION</scope>
</reference>
<reference evidence="2" key="1">
    <citation type="submission" date="2025-08" db="UniProtKB">
        <authorList>
            <consortium name="Ensembl"/>
        </authorList>
    </citation>
    <scope>IDENTIFICATION</scope>
</reference>
<dbReference type="GeneTree" id="ENSGT00390000005914"/>
<dbReference type="Gene3D" id="2.30.110.10">
    <property type="entry name" value="Electron Transport, Fmn-binding Protein, Chain A"/>
    <property type="match status" value="1"/>
</dbReference>
<evidence type="ECO:0000313" key="3">
    <source>
        <dbReference type="Proteomes" id="UP000694569"/>
    </source>
</evidence>
<dbReference type="AlphaFoldDB" id="A0A8C5MBK3"/>
<dbReference type="Ensembl" id="ENSLLET00000012345.1">
    <property type="protein sequence ID" value="ENSLLEP00000011871.1"/>
    <property type="gene ID" value="ENSLLEG00000007562.1"/>
</dbReference>
<evidence type="ECO:0000313" key="2">
    <source>
        <dbReference type="Ensembl" id="ENSLLEP00000011871.1"/>
    </source>
</evidence>
<dbReference type="InterPro" id="IPR012349">
    <property type="entry name" value="Split_barrel_FMN-bd"/>
</dbReference>
<feature type="domain" description="CREG-like beta-barrel" evidence="1">
    <location>
        <begin position="146"/>
        <end position="306"/>
    </location>
</feature>
<dbReference type="PANTHER" id="PTHR13343">
    <property type="entry name" value="CREG1 PROTEIN"/>
    <property type="match status" value="1"/>
</dbReference>
<keyword evidence="3" id="KW-1185">Reference proteome</keyword>